<dbReference type="SUPFAM" id="SSF160631">
    <property type="entry name" value="SMI1/KNR4-like"/>
    <property type="match status" value="1"/>
</dbReference>
<proteinExistence type="predicted"/>
<dbReference type="KEGG" id="fax:FUAX_18070"/>
<accession>A0AAU9DAM5</accession>
<name>A0AAU9DAM5_9BACT</name>
<evidence type="ECO:0008006" key="3">
    <source>
        <dbReference type="Google" id="ProtNLM"/>
    </source>
</evidence>
<keyword evidence="2" id="KW-1185">Reference proteome</keyword>
<dbReference type="Proteomes" id="UP001348817">
    <property type="component" value="Chromosome"/>
</dbReference>
<sequence length="222" mass="25617">MDIKEICKRLLLREPKPDEGYSLTEIEEAERRLGKELPKPLRDFYLMIGKNDLFANAFSRFVRPKSLSEEDGKLIFLEENQSVVYWAVSENGAVYSSENRGGGNWYDEKTDIDTFMKASLYNQCIMADESFHEDYETGFLYSGMLSAIELRDKSLGRKLKTFLDSAWTVVARANDLIVYEKADALMTINLTAKGDAIGEAFCCFRDEREFDDICESFRFFQI</sequence>
<evidence type="ECO:0000313" key="1">
    <source>
        <dbReference type="EMBL" id="BDD09375.1"/>
    </source>
</evidence>
<dbReference type="InterPro" id="IPR037883">
    <property type="entry name" value="Knr4/Smi1-like_sf"/>
</dbReference>
<evidence type="ECO:0000313" key="2">
    <source>
        <dbReference type="Proteomes" id="UP001348817"/>
    </source>
</evidence>
<gene>
    <name evidence="1" type="ORF">FUAX_18070</name>
</gene>
<protein>
    <recommendedName>
        <fullName evidence="3">SMI1/KNR4 family protein</fullName>
    </recommendedName>
</protein>
<dbReference type="RefSeq" id="WP_338394583.1">
    <property type="nucleotide sequence ID" value="NZ_AP025314.1"/>
</dbReference>
<organism evidence="1 2">
    <name type="scientific">Fulvitalea axinellae</name>
    <dbReference type="NCBI Taxonomy" id="1182444"/>
    <lineage>
        <taxon>Bacteria</taxon>
        <taxon>Pseudomonadati</taxon>
        <taxon>Bacteroidota</taxon>
        <taxon>Cytophagia</taxon>
        <taxon>Cytophagales</taxon>
        <taxon>Persicobacteraceae</taxon>
        <taxon>Fulvitalea</taxon>
    </lineage>
</organism>
<dbReference type="AlphaFoldDB" id="A0AAU9DAM5"/>
<reference evidence="1 2" key="1">
    <citation type="submission" date="2021-12" db="EMBL/GenBank/DDBJ databases">
        <title>Genome sequencing of bacteria with rrn-lacking chromosome and rrn-plasmid.</title>
        <authorList>
            <person name="Anda M."/>
            <person name="Iwasaki W."/>
        </authorList>
    </citation>
    <scope>NUCLEOTIDE SEQUENCE [LARGE SCALE GENOMIC DNA]</scope>
    <source>
        <strain evidence="1 2">DSM 100852</strain>
    </source>
</reference>
<dbReference type="EMBL" id="AP025314">
    <property type="protein sequence ID" value="BDD09375.1"/>
    <property type="molecule type" value="Genomic_DNA"/>
</dbReference>